<reference evidence="1 2" key="1">
    <citation type="journal article" date="2008" name="Nat. Biotechnol.">
        <title>Genome sequencing and analysis of the filamentous fungus Penicillium chrysogenum.</title>
        <authorList>
            <person name="van den Berg M.A."/>
            <person name="Albang R."/>
            <person name="Albermann K."/>
            <person name="Badger J.H."/>
            <person name="Daran J.-M."/>
            <person name="Driessen A.J.M."/>
            <person name="Garcia-Estrada C."/>
            <person name="Fedorova N.D."/>
            <person name="Harris D.M."/>
            <person name="Heijne W.H.M."/>
            <person name="Joardar V.S."/>
            <person name="Kiel J.A.K.W."/>
            <person name="Kovalchuk A."/>
            <person name="Martin J.F."/>
            <person name="Nierman W.C."/>
            <person name="Nijland J.G."/>
            <person name="Pronk J.T."/>
            <person name="Roubos J.A."/>
            <person name="van der Klei I.J."/>
            <person name="van Peij N.N.M.E."/>
            <person name="Veenhuis M."/>
            <person name="von Doehren H."/>
            <person name="Wagner C."/>
            <person name="Wortman J.R."/>
            <person name="Bovenberg R.A.L."/>
        </authorList>
    </citation>
    <scope>NUCLEOTIDE SEQUENCE [LARGE SCALE GENOMIC DNA]</scope>
    <source>
        <strain evidence="2">ATCC 28089 / DSM 1075 / NRRL 1951 / Wisconsin 54-1255</strain>
    </source>
</reference>
<sequence length="107" mass="11546">MTTDIHSKFTHQIRVPNHRKAGRVGHCWKLPIGRLIVEPGITVPFFVTVIGESGCRCARQSASTASLGGVRHSVVKSVSSLLGSNQYWPALAQPGFLGMGLSSEYGR</sequence>
<evidence type="ECO:0000313" key="2">
    <source>
        <dbReference type="Proteomes" id="UP000000724"/>
    </source>
</evidence>
<accession>B6HD40</accession>
<protein>
    <submittedName>
        <fullName evidence="1">Uncharacterized protein</fullName>
    </submittedName>
</protein>
<keyword evidence="2" id="KW-1185">Reference proteome</keyword>
<gene>
    <name evidence="1" type="ORF">Pc19g00520</name>
    <name evidence="1" type="ORF">PCH_Pc19g00520</name>
</gene>
<name>B6HD40_PENRW</name>
<dbReference type="VEuPathDB" id="FungiDB:PCH_Pc19g00520"/>
<evidence type="ECO:0000313" key="1">
    <source>
        <dbReference type="EMBL" id="CAP79468.1"/>
    </source>
</evidence>
<dbReference type="AlphaFoldDB" id="B6HD40"/>
<organism evidence="1 2">
    <name type="scientific">Penicillium rubens (strain ATCC 28089 / DSM 1075 / NRRL 1951 / Wisconsin 54-1255)</name>
    <name type="common">Penicillium chrysogenum</name>
    <dbReference type="NCBI Taxonomy" id="500485"/>
    <lineage>
        <taxon>Eukaryota</taxon>
        <taxon>Fungi</taxon>
        <taxon>Dikarya</taxon>
        <taxon>Ascomycota</taxon>
        <taxon>Pezizomycotina</taxon>
        <taxon>Eurotiomycetes</taxon>
        <taxon>Eurotiomycetidae</taxon>
        <taxon>Eurotiales</taxon>
        <taxon>Aspergillaceae</taxon>
        <taxon>Penicillium</taxon>
        <taxon>Penicillium chrysogenum species complex</taxon>
    </lineage>
</organism>
<dbReference type="Proteomes" id="UP000000724">
    <property type="component" value="Contig Pc00c19"/>
</dbReference>
<dbReference type="EMBL" id="AM920434">
    <property type="protein sequence ID" value="CAP79468.1"/>
    <property type="molecule type" value="Genomic_DNA"/>
</dbReference>
<proteinExistence type="predicted"/>
<dbReference type="HOGENOM" id="CLU_2210857_0_0_1"/>